<dbReference type="PRINTS" id="PR00765">
    <property type="entry name" value="CRBOXYPTASEA"/>
</dbReference>
<evidence type="ECO:0000256" key="2">
    <source>
        <dbReference type="ARBA" id="ARBA00005988"/>
    </source>
</evidence>
<dbReference type="InterPro" id="IPR003146">
    <property type="entry name" value="M14A_act_pep"/>
</dbReference>
<evidence type="ECO:0000256" key="11">
    <source>
        <dbReference type="PROSITE-ProRule" id="PRU01005"/>
    </source>
</evidence>
<keyword evidence="9" id="KW-0482">Metalloprotease</keyword>
<dbReference type="AlphaFoldDB" id="A0AAV5U3B6"/>
<dbReference type="GO" id="GO:0006508">
    <property type="term" value="P:proteolysis"/>
    <property type="evidence" value="ECO:0007669"/>
    <property type="project" value="UniProtKB-KW"/>
</dbReference>
<dbReference type="GO" id="GO:0008270">
    <property type="term" value="F:zinc ion binding"/>
    <property type="evidence" value="ECO:0007669"/>
    <property type="project" value="InterPro"/>
</dbReference>
<keyword evidence="17" id="KW-1185">Reference proteome</keyword>
<dbReference type="InterPro" id="IPR003582">
    <property type="entry name" value="ShKT_dom"/>
</dbReference>
<dbReference type="Gene3D" id="3.40.630.10">
    <property type="entry name" value="Zn peptidases"/>
    <property type="match status" value="1"/>
</dbReference>
<comment type="similarity">
    <text evidence="2 12">Belongs to the peptidase M14 family.</text>
</comment>
<dbReference type="Pfam" id="PF02244">
    <property type="entry name" value="Propep_M14"/>
    <property type="match status" value="1"/>
</dbReference>
<evidence type="ECO:0000259" key="14">
    <source>
        <dbReference type="PROSITE" id="PS51670"/>
    </source>
</evidence>
<dbReference type="PANTHER" id="PTHR11705:SF49">
    <property type="entry name" value="SHKT DOMAIN-CONTAINING PROTEIN"/>
    <property type="match status" value="1"/>
</dbReference>
<dbReference type="GO" id="GO:0004181">
    <property type="term" value="F:metallocarboxypeptidase activity"/>
    <property type="evidence" value="ECO:0007669"/>
    <property type="project" value="InterPro"/>
</dbReference>
<keyword evidence="10" id="KW-1015">Disulfide bond</keyword>
<reference evidence="16" key="1">
    <citation type="submission" date="2023-10" db="EMBL/GenBank/DDBJ databases">
        <title>Genome assembly of Pristionchus species.</title>
        <authorList>
            <person name="Yoshida K."/>
            <person name="Sommer R.J."/>
        </authorList>
    </citation>
    <scope>NUCLEOTIDE SEQUENCE</scope>
    <source>
        <strain evidence="16">RS0144</strain>
    </source>
</reference>
<feature type="signal peptide" evidence="13">
    <location>
        <begin position="1"/>
        <end position="30"/>
    </location>
</feature>
<keyword evidence="3" id="KW-0121">Carboxypeptidase</keyword>
<evidence type="ECO:0000256" key="10">
    <source>
        <dbReference type="ARBA" id="ARBA00023157"/>
    </source>
</evidence>
<proteinExistence type="inferred from homology"/>
<dbReference type="Pfam" id="PF00246">
    <property type="entry name" value="Peptidase_M14"/>
    <property type="match status" value="1"/>
</dbReference>
<evidence type="ECO:0000259" key="15">
    <source>
        <dbReference type="PROSITE" id="PS52035"/>
    </source>
</evidence>
<evidence type="ECO:0000256" key="4">
    <source>
        <dbReference type="ARBA" id="ARBA00022670"/>
    </source>
</evidence>
<organism evidence="16 17">
    <name type="scientific">Pristionchus entomophagus</name>
    <dbReference type="NCBI Taxonomy" id="358040"/>
    <lineage>
        <taxon>Eukaryota</taxon>
        <taxon>Metazoa</taxon>
        <taxon>Ecdysozoa</taxon>
        <taxon>Nematoda</taxon>
        <taxon>Chromadorea</taxon>
        <taxon>Rhabditida</taxon>
        <taxon>Rhabditina</taxon>
        <taxon>Diplogasteromorpha</taxon>
        <taxon>Diplogasteroidea</taxon>
        <taxon>Neodiplogasteridae</taxon>
        <taxon>Pristionchus</taxon>
    </lineage>
</organism>
<keyword evidence="7" id="KW-0378">Hydrolase</keyword>
<evidence type="ECO:0000256" key="6">
    <source>
        <dbReference type="ARBA" id="ARBA00022729"/>
    </source>
</evidence>
<dbReference type="PROSITE" id="PS52035">
    <property type="entry name" value="PEPTIDASE_M14"/>
    <property type="match status" value="1"/>
</dbReference>
<dbReference type="EMBL" id="BTSX01000005">
    <property type="protein sequence ID" value="GMT01310.1"/>
    <property type="molecule type" value="Genomic_DNA"/>
</dbReference>
<keyword evidence="6 13" id="KW-0732">Signal</keyword>
<evidence type="ECO:0000256" key="3">
    <source>
        <dbReference type="ARBA" id="ARBA00022645"/>
    </source>
</evidence>
<keyword evidence="8" id="KW-0862">Zinc</keyword>
<evidence type="ECO:0000256" key="13">
    <source>
        <dbReference type="SAM" id="SignalP"/>
    </source>
</evidence>
<comment type="cofactor">
    <cofactor evidence="1">
        <name>Zn(2+)</name>
        <dbReference type="ChEBI" id="CHEBI:29105"/>
    </cofactor>
</comment>
<dbReference type="SMART" id="SM00631">
    <property type="entry name" value="Zn_pept"/>
    <property type="match status" value="1"/>
</dbReference>
<dbReference type="GO" id="GO:0005615">
    <property type="term" value="C:extracellular space"/>
    <property type="evidence" value="ECO:0007669"/>
    <property type="project" value="TreeGrafter"/>
</dbReference>
<dbReference type="Gene3D" id="3.30.70.340">
    <property type="entry name" value="Metallocarboxypeptidase-like"/>
    <property type="match status" value="1"/>
</dbReference>
<dbReference type="PANTHER" id="PTHR11705">
    <property type="entry name" value="PROTEASE FAMILY M14 CARBOXYPEPTIDASE A,B"/>
    <property type="match status" value="1"/>
</dbReference>
<keyword evidence="5" id="KW-0479">Metal-binding</keyword>
<dbReference type="InterPro" id="IPR000834">
    <property type="entry name" value="Peptidase_M14"/>
</dbReference>
<dbReference type="PROSITE" id="PS51670">
    <property type="entry name" value="SHKT"/>
    <property type="match status" value="1"/>
</dbReference>
<evidence type="ECO:0008006" key="18">
    <source>
        <dbReference type="Google" id="ProtNLM"/>
    </source>
</evidence>
<dbReference type="SUPFAM" id="SSF54897">
    <property type="entry name" value="Protease propeptides/inhibitors"/>
    <property type="match status" value="1"/>
</dbReference>
<feature type="domain" description="Peptidase M14" evidence="15">
    <location>
        <begin position="148"/>
        <end position="459"/>
    </location>
</feature>
<dbReference type="Pfam" id="PF01549">
    <property type="entry name" value="ShK"/>
    <property type="match status" value="1"/>
</dbReference>
<dbReference type="Proteomes" id="UP001432027">
    <property type="component" value="Unassembled WGS sequence"/>
</dbReference>
<protein>
    <recommendedName>
        <fullName evidence="18">ShKT domain-containing protein</fullName>
    </recommendedName>
</protein>
<gene>
    <name evidence="16" type="ORF">PENTCL1PPCAC_23484</name>
</gene>
<evidence type="ECO:0000256" key="1">
    <source>
        <dbReference type="ARBA" id="ARBA00001947"/>
    </source>
</evidence>
<evidence type="ECO:0000256" key="7">
    <source>
        <dbReference type="ARBA" id="ARBA00022801"/>
    </source>
</evidence>
<sequence>SLVPFLFLYFSMTWVVVTLSLTLMTSGCMAVVEDSESTPSPFSVFRLTPESPLQQAAIELLYKNASVLNLDFWHTSHDGSGFWDVMVGEREQSTLLSILDRANITFEKTVEDVEKLIKVREHNPRKSMFFSRRLKDDSVSSSGYDFRRYSSYPTMQKWMRNLARDYPHLVQLTSIGLTHEGRSIDGIEIGLNRETSRVFWIDAGIHAREWASPHTALYFIHQLASRWEEPEMRKMLETITFVILPCVNPDGYEFTRSSTNPHIRLWRKNRSEMICRNDPWGRRRCCRGVDLNRNFDFHFKESGSSDDPCSEIYQGKTAFSEPETRAIRDAVLSRRYRDRMDGFITLHTYSQIWIHSYGHKKEAYPGDIDDLYKVAKKATAALEAMYGTKYIVGSGADTLYPASGGSEDWVKQTTRVKYVYLIELRPEEKNWDGFILDERELLPTARETWAGIKVVAEAILDRKTQMDRQRLPGRCVNVKLSCARWLKERPQLCSQVPLFMKDNCALACGLC</sequence>
<dbReference type="FunFam" id="3.40.630.10:FF:000070">
    <property type="entry name" value="Putative carboxypeptidase suro-1"/>
    <property type="match status" value="1"/>
</dbReference>
<comment type="caution">
    <text evidence="16">The sequence shown here is derived from an EMBL/GenBank/DDBJ whole genome shotgun (WGS) entry which is preliminary data.</text>
</comment>
<evidence type="ECO:0000313" key="17">
    <source>
        <dbReference type="Proteomes" id="UP001432027"/>
    </source>
</evidence>
<evidence type="ECO:0000256" key="9">
    <source>
        <dbReference type="ARBA" id="ARBA00023049"/>
    </source>
</evidence>
<dbReference type="SUPFAM" id="SSF53187">
    <property type="entry name" value="Zn-dependent exopeptidases"/>
    <property type="match status" value="1"/>
</dbReference>
<accession>A0AAV5U3B6</accession>
<evidence type="ECO:0000313" key="16">
    <source>
        <dbReference type="EMBL" id="GMT01310.1"/>
    </source>
</evidence>
<evidence type="ECO:0000256" key="12">
    <source>
        <dbReference type="PROSITE-ProRule" id="PRU01379"/>
    </source>
</evidence>
<dbReference type="InterPro" id="IPR036990">
    <property type="entry name" value="M14A-like_propep"/>
</dbReference>
<evidence type="ECO:0000256" key="5">
    <source>
        <dbReference type="ARBA" id="ARBA00022723"/>
    </source>
</evidence>
<feature type="chain" id="PRO_5043607774" description="ShKT domain-containing protein" evidence="13">
    <location>
        <begin position="31"/>
        <end position="511"/>
    </location>
</feature>
<feature type="domain" description="ShKT" evidence="14">
    <location>
        <begin position="475"/>
        <end position="511"/>
    </location>
</feature>
<keyword evidence="4" id="KW-0645">Protease</keyword>
<comment type="caution">
    <text evidence="11">Lacks conserved residue(s) required for the propagation of feature annotation.</text>
</comment>
<feature type="active site" description="Proton donor/acceptor" evidence="12">
    <location>
        <position position="423"/>
    </location>
</feature>
<feature type="non-terminal residue" evidence="16">
    <location>
        <position position="1"/>
    </location>
</feature>
<evidence type="ECO:0000256" key="8">
    <source>
        <dbReference type="ARBA" id="ARBA00022833"/>
    </source>
</evidence>
<name>A0AAV5U3B6_9BILA</name>
<dbReference type="CDD" id="cd03860">
    <property type="entry name" value="M14_CP_A-B_like"/>
    <property type="match status" value="1"/>
</dbReference>